<sequence length="639" mass="72921">MRILNMLQRSLIYKAALIDVVIYVFLCVINEVNSDAFESKCEYGSCQNVLCSGIDGENRIADCINLEVQKECDCITLDISNSAFENDTLRQNWLSTLKPTINVRELTLKDCKLNKIEAGAFSNRPFTYMRILFIINSGLKMIKQDIFEGVSGLTSFSFISFMNSYELMVEDEVFDKVGLSLAIVEINRFKISEKTLISLFGAKGALLPSLKLLHLGYNNIKKIPEYAFMNAFQLESITLESTGIEEVDEKAFWNNSVVTKLNLANNSIETLGPLTFKNLQSLKPSNLYLNGNYWSCTCSLQWLKDMYLTNNTINKDIPLECSNDLSFEDSDFCSTTEVTTDSQTTTNVAPVYTTLECRIMNSSSSYVPTAGRIHIVELLIKNEVVTLEFQELESETLQVNIIVSNIATDDLRNYFLLWFNSINMSDYGCITPLYNTQLLTDLNWATTYSFSLVKENDTEISPKASFGFTTSPEWSQRVWISNSKKTLVLSLTTCFMIVIGCLTAIITFFCLRPHREEPVNSNDLNGLPKDSYGYVDNASTKEYEKPAYWEPYVITSTQGYLTPKHNKYDKVRYKPSLSRSVSEWSMYTTSAIYDEYSCKGPDIWSTSQYKKRANFKQNRINRYDEFKPPLPPPNEQIYN</sequence>
<evidence type="ECO:0000256" key="3">
    <source>
        <dbReference type="SAM" id="Phobius"/>
    </source>
</evidence>
<gene>
    <name evidence="4" type="ORF">RN001_011806</name>
</gene>
<keyword evidence="5" id="KW-1185">Reference proteome</keyword>
<keyword evidence="1" id="KW-0433">Leucine-rich repeat</keyword>
<dbReference type="InterPro" id="IPR001611">
    <property type="entry name" value="Leu-rich_rpt"/>
</dbReference>
<evidence type="ECO:0000256" key="1">
    <source>
        <dbReference type="ARBA" id="ARBA00022614"/>
    </source>
</evidence>
<protein>
    <submittedName>
        <fullName evidence="4">Uncharacterized protein</fullName>
    </submittedName>
</protein>
<feature type="transmembrane region" description="Helical" evidence="3">
    <location>
        <begin position="487"/>
        <end position="511"/>
    </location>
</feature>
<dbReference type="SMART" id="SM00369">
    <property type="entry name" value="LRR_TYP"/>
    <property type="match status" value="2"/>
</dbReference>
<organism evidence="4 5">
    <name type="scientific">Aquatica leii</name>
    <dbReference type="NCBI Taxonomy" id="1421715"/>
    <lineage>
        <taxon>Eukaryota</taxon>
        <taxon>Metazoa</taxon>
        <taxon>Ecdysozoa</taxon>
        <taxon>Arthropoda</taxon>
        <taxon>Hexapoda</taxon>
        <taxon>Insecta</taxon>
        <taxon>Pterygota</taxon>
        <taxon>Neoptera</taxon>
        <taxon>Endopterygota</taxon>
        <taxon>Coleoptera</taxon>
        <taxon>Polyphaga</taxon>
        <taxon>Elateriformia</taxon>
        <taxon>Elateroidea</taxon>
        <taxon>Lampyridae</taxon>
        <taxon>Luciolinae</taxon>
        <taxon>Aquatica</taxon>
    </lineage>
</organism>
<dbReference type="Pfam" id="PF13306">
    <property type="entry name" value="LRR_5"/>
    <property type="match status" value="2"/>
</dbReference>
<comment type="caution">
    <text evidence="4">The sequence shown here is derived from an EMBL/GenBank/DDBJ whole genome shotgun (WGS) entry which is preliminary data.</text>
</comment>
<dbReference type="GO" id="GO:0005886">
    <property type="term" value="C:plasma membrane"/>
    <property type="evidence" value="ECO:0007669"/>
    <property type="project" value="TreeGrafter"/>
</dbReference>
<dbReference type="AlphaFoldDB" id="A0AAN7SET8"/>
<dbReference type="Proteomes" id="UP001353858">
    <property type="component" value="Unassembled WGS sequence"/>
</dbReference>
<reference evidence="5" key="1">
    <citation type="submission" date="2023-01" db="EMBL/GenBank/DDBJ databases">
        <title>Key to firefly adult light organ development and bioluminescence: homeobox transcription factors regulate luciferase expression and transportation to peroxisome.</title>
        <authorList>
            <person name="Fu X."/>
        </authorList>
    </citation>
    <scope>NUCLEOTIDE SEQUENCE [LARGE SCALE GENOMIC DNA]</scope>
</reference>
<keyword evidence="3" id="KW-0812">Transmembrane</keyword>
<dbReference type="Gene3D" id="3.80.10.10">
    <property type="entry name" value="Ribonuclease Inhibitor"/>
    <property type="match status" value="1"/>
</dbReference>
<dbReference type="EMBL" id="JARPUR010000005">
    <property type="protein sequence ID" value="KAK4875384.1"/>
    <property type="molecule type" value="Genomic_DNA"/>
</dbReference>
<keyword evidence="3" id="KW-1133">Transmembrane helix</keyword>
<dbReference type="PROSITE" id="PS51450">
    <property type="entry name" value="LRR"/>
    <property type="match status" value="1"/>
</dbReference>
<accession>A0AAN7SET8</accession>
<dbReference type="SUPFAM" id="SSF52058">
    <property type="entry name" value="L domain-like"/>
    <property type="match status" value="1"/>
</dbReference>
<evidence type="ECO:0000313" key="4">
    <source>
        <dbReference type="EMBL" id="KAK4875384.1"/>
    </source>
</evidence>
<dbReference type="InterPro" id="IPR026906">
    <property type="entry name" value="LRR_5"/>
</dbReference>
<name>A0AAN7SET8_9COLE</name>
<dbReference type="PANTHER" id="PTHR24369:SF211">
    <property type="entry name" value="LEUCINE-RICH REPEAT-CONTAINING PROTEIN 15-LIKE"/>
    <property type="match status" value="1"/>
</dbReference>
<evidence type="ECO:0000313" key="5">
    <source>
        <dbReference type="Proteomes" id="UP001353858"/>
    </source>
</evidence>
<evidence type="ECO:0000256" key="2">
    <source>
        <dbReference type="ARBA" id="ARBA00022737"/>
    </source>
</evidence>
<dbReference type="InterPro" id="IPR050541">
    <property type="entry name" value="LRR_TM_domain-containing"/>
</dbReference>
<dbReference type="InterPro" id="IPR003591">
    <property type="entry name" value="Leu-rich_rpt_typical-subtyp"/>
</dbReference>
<keyword evidence="3" id="KW-0472">Membrane</keyword>
<keyword evidence="2" id="KW-0677">Repeat</keyword>
<proteinExistence type="predicted"/>
<dbReference type="PANTHER" id="PTHR24369">
    <property type="entry name" value="ANTIGEN BSP, PUTATIVE-RELATED"/>
    <property type="match status" value="1"/>
</dbReference>
<dbReference type="InterPro" id="IPR032675">
    <property type="entry name" value="LRR_dom_sf"/>
</dbReference>